<evidence type="ECO:0000256" key="1">
    <source>
        <dbReference type="SAM" id="MobiDB-lite"/>
    </source>
</evidence>
<evidence type="ECO:0000313" key="2">
    <source>
        <dbReference type="Proteomes" id="UP000025227"/>
    </source>
</evidence>
<sequence>MSVLTEISEGERTGKGSHSGSNLSIASNPDSEVAKVSATTDNGEVHYGDRLLDDLMNTFCDRLQAACPRKIDGCLAIQFVMVEPQSLKTLVNVGRPAHQIIFDPDRVHYVVVDYDPQTKIVVLYDSLVEKDSNATNLLTEPIRKQVYSLFSHLFQDKTIQLAISRSYDRQTDTWSCGYRSLACMVDLARQRNPCETEYCMRSIFAFFQKVIGESKVEWVDFENAYFGQPRQCDGQNVTLVRLHQDLTFDEVSVPVPSYPEIPCETEVEVQIHSRSPTTAIVSSLEVDTKSENSFRQLKITRLYSRMLSPFLQMRNFLRSRHISQDL</sequence>
<organism evidence="2 3">
    <name type="scientific">Haemonchus contortus</name>
    <name type="common">Barber pole worm</name>
    <dbReference type="NCBI Taxonomy" id="6289"/>
    <lineage>
        <taxon>Eukaryota</taxon>
        <taxon>Metazoa</taxon>
        <taxon>Ecdysozoa</taxon>
        <taxon>Nematoda</taxon>
        <taxon>Chromadorea</taxon>
        <taxon>Rhabditida</taxon>
        <taxon>Rhabditina</taxon>
        <taxon>Rhabditomorpha</taxon>
        <taxon>Strongyloidea</taxon>
        <taxon>Trichostrongylidae</taxon>
        <taxon>Haemonchus</taxon>
    </lineage>
</organism>
<dbReference type="SUPFAM" id="SSF54001">
    <property type="entry name" value="Cysteine proteinases"/>
    <property type="match status" value="1"/>
</dbReference>
<dbReference type="OMA" id="NDCWSCG"/>
<dbReference type="OrthoDB" id="5825090at2759"/>
<dbReference type="WBParaSite" id="HCON_00193980-00002">
    <property type="protein sequence ID" value="HCON_00193980-00002"/>
    <property type="gene ID" value="HCON_00193980"/>
</dbReference>
<protein>
    <submittedName>
        <fullName evidence="3">ULP_PROTEASE domain-containing protein</fullName>
    </submittedName>
</protein>
<feature type="region of interest" description="Disordered" evidence="1">
    <location>
        <begin position="1"/>
        <end position="37"/>
    </location>
</feature>
<dbReference type="InterPro" id="IPR038765">
    <property type="entry name" value="Papain-like_cys_pep_sf"/>
</dbReference>
<feature type="compositionally biased region" description="Polar residues" evidence="1">
    <location>
        <begin position="16"/>
        <end position="30"/>
    </location>
</feature>
<keyword evidence="2" id="KW-1185">Reference proteome</keyword>
<proteinExistence type="predicted"/>
<name>A0A7I4Z5T8_HAECO</name>
<dbReference type="Proteomes" id="UP000025227">
    <property type="component" value="Unplaced"/>
</dbReference>
<dbReference type="AlphaFoldDB" id="A0A7I4Z5T8"/>
<evidence type="ECO:0000313" key="3">
    <source>
        <dbReference type="WBParaSite" id="HCON_00193980-00002"/>
    </source>
</evidence>
<reference evidence="3" key="1">
    <citation type="submission" date="2020-12" db="UniProtKB">
        <authorList>
            <consortium name="WormBaseParasite"/>
        </authorList>
    </citation>
    <scope>IDENTIFICATION</scope>
    <source>
        <strain evidence="3">MHco3</strain>
    </source>
</reference>
<accession>A0A7I4Z5T8</accession>